<proteinExistence type="predicted"/>
<keyword evidence="1" id="KW-0802">TPR repeat</keyword>
<gene>
    <name evidence="2" type="ORF">GCM10023185_13980</name>
</gene>
<organism evidence="2 3">
    <name type="scientific">Hymenobacter saemangeumensis</name>
    <dbReference type="NCBI Taxonomy" id="1084522"/>
    <lineage>
        <taxon>Bacteria</taxon>
        <taxon>Pseudomonadati</taxon>
        <taxon>Bacteroidota</taxon>
        <taxon>Cytophagia</taxon>
        <taxon>Cytophagales</taxon>
        <taxon>Hymenobacteraceae</taxon>
        <taxon>Hymenobacter</taxon>
    </lineage>
</organism>
<dbReference type="Proteomes" id="UP001501153">
    <property type="component" value="Unassembled WGS sequence"/>
</dbReference>
<accession>A0ABP8I8F4</accession>
<evidence type="ECO:0008006" key="4">
    <source>
        <dbReference type="Google" id="ProtNLM"/>
    </source>
</evidence>
<dbReference type="PROSITE" id="PS50005">
    <property type="entry name" value="TPR"/>
    <property type="match status" value="1"/>
</dbReference>
<reference evidence="3" key="1">
    <citation type="journal article" date="2019" name="Int. J. Syst. Evol. Microbiol.">
        <title>The Global Catalogue of Microorganisms (GCM) 10K type strain sequencing project: providing services to taxonomists for standard genome sequencing and annotation.</title>
        <authorList>
            <consortium name="The Broad Institute Genomics Platform"/>
            <consortium name="The Broad Institute Genome Sequencing Center for Infectious Disease"/>
            <person name="Wu L."/>
            <person name="Ma J."/>
        </authorList>
    </citation>
    <scope>NUCLEOTIDE SEQUENCE [LARGE SCALE GENOMIC DNA]</scope>
    <source>
        <strain evidence="3">JCM 17923</strain>
    </source>
</reference>
<dbReference type="EMBL" id="BAABGZ010000013">
    <property type="protein sequence ID" value="GAA4353387.1"/>
    <property type="molecule type" value="Genomic_DNA"/>
</dbReference>
<sequence>MSAVLDDLFDRLRAATSPVEIEALQDAIWQHWLSTGQQHLDKALEAGMRALQAEDYTAAIAEFNQIIQLAPQLAEGWNKRATAYYLRGEYRAALSDIAAALQREPRHFGALWGQFRILEHLGETRRALAILNRLDAICSGFYGLRELQLTFRERLGENDAID</sequence>
<keyword evidence="3" id="KW-1185">Reference proteome</keyword>
<evidence type="ECO:0000256" key="1">
    <source>
        <dbReference type="PROSITE-ProRule" id="PRU00339"/>
    </source>
</evidence>
<dbReference type="SMART" id="SM00028">
    <property type="entry name" value="TPR"/>
    <property type="match status" value="1"/>
</dbReference>
<dbReference type="SUPFAM" id="SSF48452">
    <property type="entry name" value="TPR-like"/>
    <property type="match status" value="1"/>
</dbReference>
<evidence type="ECO:0000313" key="3">
    <source>
        <dbReference type="Proteomes" id="UP001501153"/>
    </source>
</evidence>
<name>A0ABP8I8F4_9BACT</name>
<feature type="repeat" description="TPR" evidence="1">
    <location>
        <begin position="74"/>
        <end position="107"/>
    </location>
</feature>
<evidence type="ECO:0000313" key="2">
    <source>
        <dbReference type="EMBL" id="GAA4353387.1"/>
    </source>
</evidence>
<dbReference type="RefSeq" id="WP_345235154.1">
    <property type="nucleotide sequence ID" value="NZ_BAABGZ010000013.1"/>
</dbReference>
<protein>
    <recommendedName>
        <fullName evidence="4">Tetratricopeptide repeat protein</fullName>
    </recommendedName>
</protein>
<comment type="caution">
    <text evidence="2">The sequence shown here is derived from an EMBL/GenBank/DDBJ whole genome shotgun (WGS) entry which is preliminary data.</text>
</comment>
<dbReference type="InterPro" id="IPR019734">
    <property type="entry name" value="TPR_rpt"/>
</dbReference>
<dbReference type="InterPro" id="IPR011990">
    <property type="entry name" value="TPR-like_helical_dom_sf"/>
</dbReference>
<dbReference type="Gene3D" id="1.25.40.10">
    <property type="entry name" value="Tetratricopeptide repeat domain"/>
    <property type="match status" value="1"/>
</dbReference>